<dbReference type="PANTHER" id="PTHR47683:SF4">
    <property type="entry name" value="PSEUDOURIDINE SYNTHASE"/>
    <property type="match status" value="1"/>
</dbReference>
<feature type="domain" description="Pseudouridine synthase RsuA/RluA-like" evidence="8">
    <location>
        <begin position="71"/>
        <end position="202"/>
    </location>
</feature>
<dbReference type="CDD" id="cd00165">
    <property type="entry name" value="S4"/>
    <property type="match status" value="1"/>
</dbReference>
<dbReference type="CDD" id="cd02553">
    <property type="entry name" value="PseudoU_synth_RsuA"/>
    <property type="match status" value="1"/>
</dbReference>
<dbReference type="Gene3D" id="3.30.70.580">
    <property type="entry name" value="Pseudouridine synthase I, catalytic domain, N-terminal subdomain"/>
    <property type="match status" value="1"/>
</dbReference>
<dbReference type="EC" id="5.4.99.-" evidence="7"/>
<organism evidence="10 11">
    <name type="scientific">Fluviibacter phosphoraccumulans</name>
    <dbReference type="NCBI Taxonomy" id="1751046"/>
    <lineage>
        <taxon>Bacteria</taxon>
        <taxon>Pseudomonadati</taxon>
        <taxon>Pseudomonadota</taxon>
        <taxon>Betaproteobacteria</taxon>
        <taxon>Rhodocyclales</taxon>
        <taxon>Fluviibacteraceae</taxon>
        <taxon>Fluviibacter</taxon>
    </lineage>
</organism>
<evidence type="ECO:0000259" key="8">
    <source>
        <dbReference type="Pfam" id="PF00849"/>
    </source>
</evidence>
<dbReference type="Gene3D" id="3.30.70.1560">
    <property type="entry name" value="Alpha-L RNA-binding motif"/>
    <property type="match status" value="1"/>
</dbReference>
<keyword evidence="11" id="KW-1185">Reference proteome</keyword>
<dbReference type="InterPro" id="IPR000748">
    <property type="entry name" value="PsdUridine_synth_RsuA/RluB/E/F"/>
</dbReference>
<comment type="similarity">
    <text evidence="1 7">Belongs to the pseudouridine synthase RsuA family.</text>
</comment>
<name>A0A7R6R0S8_9RHOO</name>
<dbReference type="GO" id="GO:0160136">
    <property type="term" value="F:16S rRNA pseudouridine(516) synthase activity"/>
    <property type="evidence" value="ECO:0007669"/>
    <property type="project" value="UniProtKB-EC"/>
</dbReference>
<comment type="function">
    <text evidence="5">Responsible for synthesis of pseudouridine from uracil-516 in 16S ribosomal RNA.</text>
</comment>
<evidence type="ECO:0000256" key="7">
    <source>
        <dbReference type="RuleBase" id="RU003887"/>
    </source>
</evidence>
<dbReference type="InterPro" id="IPR018496">
    <property type="entry name" value="PsdUridine_synth_RsuA/RluB_CS"/>
</dbReference>
<dbReference type="RefSeq" id="WP_162048835.1">
    <property type="nucleotide sequence ID" value="NZ_AP022345.1"/>
</dbReference>
<dbReference type="Proteomes" id="UP000463961">
    <property type="component" value="Chromosome"/>
</dbReference>
<gene>
    <name evidence="10" type="primary">rsuA</name>
    <name evidence="10" type="ORF">ICHIAU1_05190</name>
</gene>
<accession>A0A7R6R0S8</accession>
<dbReference type="InterPro" id="IPR006145">
    <property type="entry name" value="PsdUridine_synth_RsuA/RluA"/>
</dbReference>
<dbReference type="OrthoDB" id="9807213at2"/>
<comment type="catalytic activity">
    <reaction evidence="4">
        <text>uridine(516) in 16S rRNA = pseudouridine(516) in 16S rRNA</text>
        <dbReference type="Rhea" id="RHEA:38867"/>
        <dbReference type="Rhea" id="RHEA-COMP:10089"/>
        <dbReference type="Rhea" id="RHEA-COMP:10090"/>
        <dbReference type="ChEBI" id="CHEBI:65314"/>
        <dbReference type="ChEBI" id="CHEBI:65315"/>
        <dbReference type="EC" id="5.4.99.19"/>
    </reaction>
</comment>
<reference evidence="11" key="1">
    <citation type="submission" date="2020-01" db="EMBL/GenBank/DDBJ databases">
        <title>Phosphoaccumulans saitamaens gen. nov., sp. nov., a polyphosphate accumulating bacterium isolated from surface river water.</title>
        <authorList>
            <person name="Watanabe K."/>
            <person name="Suda W."/>
        </authorList>
    </citation>
    <scope>NUCLEOTIDE SEQUENCE [LARGE SCALE GENOMIC DNA]</scope>
    <source>
        <strain evidence="11">ICHIAU1</strain>
    </source>
</reference>
<dbReference type="GO" id="GO:0000455">
    <property type="term" value="P:enzyme-directed rRNA pseudouridine synthesis"/>
    <property type="evidence" value="ECO:0007669"/>
    <property type="project" value="UniProtKB-ARBA"/>
</dbReference>
<dbReference type="SUPFAM" id="SSF55174">
    <property type="entry name" value="Alpha-L RNA-binding motif"/>
    <property type="match status" value="1"/>
</dbReference>
<feature type="domain" description="RNA-binding S4" evidence="9">
    <location>
        <begin position="13"/>
        <end position="46"/>
    </location>
</feature>
<evidence type="ECO:0000256" key="5">
    <source>
        <dbReference type="ARBA" id="ARBA00037590"/>
    </source>
</evidence>
<dbReference type="InterPro" id="IPR020094">
    <property type="entry name" value="TruA/RsuA/RluB/E/F_N"/>
</dbReference>
<dbReference type="AlphaFoldDB" id="A0A7R6R0S8"/>
<dbReference type="InterPro" id="IPR002942">
    <property type="entry name" value="S4_RNA-bd"/>
</dbReference>
<protein>
    <recommendedName>
        <fullName evidence="7">Pseudouridine synthase</fullName>
        <ecNumber evidence="7">5.4.99.-</ecNumber>
    </recommendedName>
</protein>
<dbReference type="PROSITE" id="PS01149">
    <property type="entry name" value="PSI_RSU"/>
    <property type="match status" value="1"/>
</dbReference>
<evidence type="ECO:0000256" key="6">
    <source>
        <dbReference type="PROSITE-ProRule" id="PRU00182"/>
    </source>
</evidence>
<dbReference type="GO" id="GO:0003723">
    <property type="term" value="F:RNA binding"/>
    <property type="evidence" value="ECO:0007669"/>
    <property type="project" value="UniProtKB-KW"/>
</dbReference>
<evidence type="ECO:0000256" key="1">
    <source>
        <dbReference type="ARBA" id="ARBA00008348"/>
    </source>
</evidence>
<keyword evidence="2 6" id="KW-0694">RNA-binding</keyword>
<dbReference type="PROSITE" id="PS50889">
    <property type="entry name" value="S4"/>
    <property type="match status" value="1"/>
</dbReference>
<dbReference type="Pfam" id="PF00849">
    <property type="entry name" value="PseudoU_synth_2"/>
    <property type="match status" value="1"/>
</dbReference>
<keyword evidence="3 7" id="KW-0413">Isomerase</keyword>
<dbReference type="PANTHER" id="PTHR47683">
    <property type="entry name" value="PSEUDOURIDINE SYNTHASE FAMILY PROTEIN-RELATED"/>
    <property type="match status" value="1"/>
</dbReference>
<dbReference type="InterPro" id="IPR050343">
    <property type="entry name" value="RsuA_PseudoU_synthase"/>
</dbReference>
<evidence type="ECO:0000256" key="4">
    <source>
        <dbReference type="ARBA" id="ARBA00036749"/>
    </source>
</evidence>
<sequence length="245" mass="26879">MNKPARPLSIERILQNQGFGARKLCRILVRNGAVTVNGKRCEDPDETFATEGLVLEVEGVEGVWPFCNNAYILLNKPVGYECSRAPKHHPSVLSLLPDPLRARDVQPVGRLDVETTGLLLLTDDGQCIHVLTSPKHAVPKVYRATLAEPADQSLCDKLLAGVLLKDEEETIAADACKLLEPQILEMTITQGKYHQVRRMIAAAGNHVKALERTAIGDLHLSADLAPGEWQWLDAGSMLKAGWSPR</sequence>
<dbReference type="InterPro" id="IPR042092">
    <property type="entry name" value="PsdUridine_s_RsuA/RluB/E/F_cat"/>
</dbReference>
<proteinExistence type="inferred from homology"/>
<evidence type="ECO:0000313" key="11">
    <source>
        <dbReference type="Proteomes" id="UP000463961"/>
    </source>
</evidence>
<dbReference type="EMBL" id="AP022345">
    <property type="protein sequence ID" value="BBU68236.1"/>
    <property type="molecule type" value="Genomic_DNA"/>
</dbReference>
<evidence type="ECO:0000256" key="3">
    <source>
        <dbReference type="ARBA" id="ARBA00023235"/>
    </source>
</evidence>
<dbReference type="SUPFAM" id="SSF55120">
    <property type="entry name" value="Pseudouridine synthase"/>
    <property type="match status" value="1"/>
</dbReference>
<dbReference type="NCBIfam" id="TIGR00093">
    <property type="entry name" value="pseudouridine synthase"/>
    <property type="match status" value="1"/>
</dbReference>
<evidence type="ECO:0000259" key="9">
    <source>
        <dbReference type="Pfam" id="PF01479"/>
    </source>
</evidence>
<dbReference type="InterPro" id="IPR020103">
    <property type="entry name" value="PsdUridine_synth_cat_dom_sf"/>
</dbReference>
<evidence type="ECO:0000256" key="2">
    <source>
        <dbReference type="ARBA" id="ARBA00022884"/>
    </source>
</evidence>
<evidence type="ECO:0000313" key="10">
    <source>
        <dbReference type="EMBL" id="BBU68236.1"/>
    </source>
</evidence>
<dbReference type="Pfam" id="PF01479">
    <property type="entry name" value="S4"/>
    <property type="match status" value="1"/>
</dbReference>